<organism evidence="2 3">
    <name type="scientific">Camelliibacillus cellulosilyticus</name>
    <dbReference type="NCBI Taxonomy" id="2174486"/>
    <lineage>
        <taxon>Bacteria</taxon>
        <taxon>Bacillati</taxon>
        <taxon>Bacillota</taxon>
        <taxon>Bacilli</taxon>
        <taxon>Bacillales</taxon>
        <taxon>Sporolactobacillaceae</taxon>
        <taxon>Camelliibacillus</taxon>
    </lineage>
</organism>
<evidence type="ECO:0000256" key="1">
    <source>
        <dbReference type="SAM" id="Phobius"/>
    </source>
</evidence>
<keyword evidence="1" id="KW-1133">Transmembrane helix</keyword>
<keyword evidence="3" id="KW-1185">Reference proteome</keyword>
<dbReference type="EMBL" id="JBHSFW010000024">
    <property type="protein sequence ID" value="MFC4620490.1"/>
    <property type="molecule type" value="Genomic_DNA"/>
</dbReference>
<feature type="transmembrane region" description="Helical" evidence="1">
    <location>
        <begin position="18"/>
        <end position="38"/>
    </location>
</feature>
<reference evidence="3" key="1">
    <citation type="journal article" date="2019" name="Int. J. Syst. Evol. Microbiol.">
        <title>The Global Catalogue of Microorganisms (GCM) 10K type strain sequencing project: providing services to taxonomists for standard genome sequencing and annotation.</title>
        <authorList>
            <consortium name="The Broad Institute Genomics Platform"/>
            <consortium name="The Broad Institute Genome Sequencing Center for Infectious Disease"/>
            <person name="Wu L."/>
            <person name="Ma J."/>
        </authorList>
    </citation>
    <scope>NUCLEOTIDE SEQUENCE [LARGE SCALE GENOMIC DNA]</scope>
    <source>
        <strain evidence="3">CGMCC 1.16306</strain>
    </source>
</reference>
<evidence type="ECO:0000313" key="2">
    <source>
        <dbReference type="EMBL" id="MFC4620490.1"/>
    </source>
</evidence>
<evidence type="ECO:0008006" key="4">
    <source>
        <dbReference type="Google" id="ProtNLM"/>
    </source>
</evidence>
<dbReference type="Proteomes" id="UP001596022">
    <property type="component" value="Unassembled WGS sequence"/>
</dbReference>
<accession>A0ABV9GT85</accession>
<keyword evidence="1" id="KW-0812">Transmembrane</keyword>
<evidence type="ECO:0000313" key="3">
    <source>
        <dbReference type="Proteomes" id="UP001596022"/>
    </source>
</evidence>
<proteinExistence type="predicted"/>
<dbReference type="RefSeq" id="WP_376847603.1">
    <property type="nucleotide sequence ID" value="NZ_JBHSFW010000024.1"/>
</dbReference>
<protein>
    <recommendedName>
        <fullName evidence="4">YqzM-like protein</fullName>
    </recommendedName>
</protein>
<comment type="caution">
    <text evidence="2">The sequence shown here is derived from an EMBL/GenBank/DDBJ whole genome shotgun (WGS) entry which is preliminary data.</text>
</comment>
<sequence>MIDGNSQETRSGGKVKDLLIGTSGVAVVFVIIYGAIFGNPF</sequence>
<name>A0ABV9GT85_9BACL</name>
<gene>
    <name evidence="2" type="ORF">ACFO4N_17480</name>
</gene>
<keyword evidence="1" id="KW-0472">Membrane</keyword>